<protein>
    <submittedName>
        <fullName evidence="2">FeoB-associated Cys-rich membrane protein</fullName>
    </submittedName>
</protein>
<proteinExistence type="predicted"/>
<organism evidence="2 3">
    <name type="scientific">Zhenpiania hominis</name>
    <dbReference type="NCBI Taxonomy" id="2763644"/>
    <lineage>
        <taxon>Bacteria</taxon>
        <taxon>Bacillati</taxon>
        <taxon>Bacillota</taxon>
        <taxon>Clostridia</taxon>
        <taxon>Peptostreptococcales</taxon>
        <taxon>Anaerovoracaceae</taxon>
        <taxon>Zhenpiania</taxon>
    </lineage>
</organism>
<keyword evidence="1" id="KW-0812">Transmembrane</keyword>
<keyword evidence="1" id="KW-1133">Transmembrane helix</keyword>
<sequence length="61" mass="6437">MSTVIAVIVLVIIIGAAVAYLVRARKKGHKCIGCPAGGSCAVKNLKHLEHSQHECGCHSEK</sequence>
<dbReference type="AlphaFoldDB" id="A0A923SR88"/>
<gene>
    <name evidence="2" type="ORF">H9L42_11490</name>
</gene>
<dbReference type="RefSeq" id="WP_187303542.1">
    <property type="nucleotide sequence ID" value="NZ_CBCTON010000024.1"/>
</dbReference>
<name>A0A923SR88_9FIRM</name>
<comment type="caution">
    <text evidence="2">The sequence shown here is derived from an EMBL/GenBank/DDBJ whole genome shotgun (WGS) entry which is preliminary data.</text>
</comment>
<keyword evidence="1" id="KW-0472">Membrane</keyword>
<evidence type="ECO:0000313" key="2">
    <source>
        <dbReference type="EMBL" id="MBC6680442.1"/>
    </source>
</evidence>
<reference evidence="2" key="1">
    <citation type="submission" date="2020-08" db="EMBL/GenBank/DDBJ databases">
        <title>Genome public.</title>
        <authorList>
            <person name="Liu C."/>
            <person name="Sun Q."/>
        </authorList>
    </citation>
    <scope>NUCLEOTIDE SEQUENCE</scope>
    <source>
        <strain evidence="2">BX12</strain>
    </source>
</reference>
<dbReference type="EMBL" id="JACRYT010000013">
    <property type="protein sequence ID" value="MBC6680442.1"/>
    <property type="molecule type" value="Genomic_DNA"/>
</dbReference>
<feature type="transmembrane region" description="Helical" evidence="1">
    <location>
        <begin position="6"/>
        <end position="22"/>
    </location>
</feature>
<dbReference type="Proteomes" id="UP000602647">
    <property type="component" value="Unassembled WGS sequence"/>
</dbReference>
<accession>A0A923SR88</accession>
<keyword evidence="3" id="KW-1185">Reference proteome</keyword>
<evidence type="ECO:0000313" key="3">
    <source>
        <dbReference type="Proteomes" id="UP000602647"/>
    </source>
</evidence>
<evidence type="ECO:0000256" key="1">
    <source>
        <dbReference type="SAM" id="Phobius"/>
    </source>
</evidence>